<dbReference type="AlphaFoldDB" id="A0A8J4E189"/>
<evidence type="ECO:0000313" key="5">
    <source>
        <dbReference type="EMBL" id="GIJ58570.1"/>
    </source>
</evidence>
<sequence>MTATTLDTRPTTGGRIVVENLTHAFDDLEVLHDFTLDIAPGEFVSFVGKSGCGKSTLLNILAGLLTPTSGKVEISRAEVASKLPRRAYITQDDRLLPWRTAVQNVALPLELHGVGKRDRLARAHDLLDRVGLADFARRRPSELSGGMRQRVSIAQALVYGPAVLLMDEPFGALDAWTRESLHELLLGVQAELGTTTVLVTHDVVEALALSDRVVTLAPRPGRLLGEYVLPASPRPRTHRDLQRGEFADLHDRIRTDLGFHSEDRP</sequence>
<keyword evidence="3 5" id="KW-0067">ATP-binding</keyword>
<dbReference type="PANTHER" id="PTHR42788:SF20">
    <property type="entry name" value="ABC TRANSPORTER ATP-BINDING PROTEIN"/>
    <property type="match status" value="1"/>
</dbReference>
<evidence type="ECO:0000256" key="2">
    <source>
        <dbReference type="ARBA" id="ARBA00022741"/>
    </source>
</evidence>
<keyword evidence="1" id="KW-0813">Transport</keyword>
<dbReference type="SMART" id="SM00382">
    <property type="entry name" value="AAA"/>
    <property type="match status" value="1"/>
</dbReference>
<evidence type="ECO:0000259" key="4">
    <source>
        <dbReference type="PROSITE" id="PS50893"/>
    </source>
</evidence>
<dbReference type="CDD" id="cd03293">
    <property type="entry name" value="ABC_NrtD_SsuB_transporters"/>
    <property type="match status" value="1"/>
</dbReference>
<dbReference type="PROSITE" id="PS50893">
    <property type="entry name" value="ABC_TRANSPORTER_2"/>
    <property type="match status" value="1"/>
</dbReference>
<dbReference type="InterPro" id="IPR017871">
    <property type="entry name" value="ABC_transporter-like_CS"/>
</dbReference>
<dbReference type="Proteomes" id="UP000612585">
    <property type="component" value="Unassembled WGS sequence"/>
</dbReference>
<dbReference type="Gene3D" id="3.40.50.300">
    <property type="entry name" value="P-loop containing nucleotide triphosphate hydrolases"/>
    <property type="match status" value="1"/>
</dbReference>
<proteinExistence type="predicted"/>
<evidence type="ECO:0000313" key="6">
    <source>
        <dbReference type="Proteomes" id="UP000612585"/>
    </source>
</evidence>
<dbReference type="EMBL" id="BOPG01000037">
    <property type="protein sequence ID" value="GIJ58570.1"/>
    <property type="molecule type" value="Genomic_DNA"/>
</dbReference>
<evidence type="ECO:0000256" key="3">
    <source>
        <dbReference type="ARBA" id="ARBA00022840"/>
    </source>
</evidence>
<dbReference type="InterPro" id="IPR027417">
    <property type="entry name" value="P-loop_NTPase"/>
</dbReference>
<feature type="domain" description="ABC transporter" evidence="4">
    <location>
        <begin position="16"/>
        <end position="243"/>
    </location>
</feature>
<comment type="caution">
    <text evidence="5">The sequence shown here is derived from an EMBL/GenBank/DDBJ whole genome shotgun (WGS) entry which is preliminary data.</text>
</comment>
<dbReference type="InterPro" id="IPR050166">
    <property type="entry name" value="ABC_transporter_ATP-bind"/>
</dbReference>
<dbReference type="PROSITE" id="PS00211">
    <property type="entry name" value="ABC_TRANSPORTER_1"/>
    <property type="match status" value="1"/>
</dbReference>
<protein>
    <submittedName>
        <fullName evidence="5">ABC transporter ATP-binding protein</fullName>
    </submittedName>
</protein>
<dbReference type="Pfam" id="PF00005">
    <property type="entry name" value="ABC_tran"/>
    <property type="match status" value="1"/>
</dbReference>
<dbReference type="GO" id="GO:0016887">
    <property type="term" value="F:ATP hydrolysis activity"/>
    <property type="evidence" value="ECO:0007669"/>
    <property type="project" value="InterPro"/>
</dbReference>
<keyword evidence="6" id="KW-1185">Reference proteome</keyword>
<keyword evidence="2" id="KW-0547">Nucleotide-binding</keyword>
<name>A0A8J4E189_9ACTN</name>
<dbReference type="GO" id="GO:0005524">
    <property type="term" value="F:ATP binding"/>
    <property type="evidence" value="ECO:0007669"/>
    <property type="project" value="UniProtKB-KW"/>
</dbReference>
<dbReference type="SUPFAM" id="SSF52540">
    <property type="entry name" value="P-loop containing nucleoside triphosphate hydrolases"/>
    <property type="match status" value="1"/>
</dbReference>
<dbReference type="PANTHER" id="PTHR42788">
    <property type="entry name" value="TAURINE IMPORT ATP-BINDING PROTEIN-RELATED"/>
    <property type="match status" value="1"/>
</dbReference>
<dbReference type="RefSeq" id="WP_203999530.1">
    <property type="nucleotide sequence ID" value="NZ_BOPG01000037.1"/>
</dbReference>
<reference evidence="5" key="1">
    <citation type="submission" date="2021-01" db="EMBL/GenBank/DDBJ databases">
        <title>Whole genome shotgun sequence of Virgisporangium aurantiacum NBRC 16421.</title>
        <authorList>
            <person name="Komaki H."/>
            <person name="Tamura T."/>
        </authorList>
    </citation>
    <scope>NUCLEOTIDE SEQUENCE</scope>
    <source>
        <strain evidence="5">NBRC 16421</strain>
    </source>
</reference>
<organism evidence="5 6">
    <name type="scientific">Virgisporangium aurantiacum</name>
    <dbReference type="NCBI Taxonomy" id="175570"/>
    <lineage>
        <taxon>Bacteria</taxon>
        <taxon>Bacillati</taxon>
        <taxon>Actinomycetota</taxon>
        <taxon>Actinomycetes</taxon>
        <taxon>Micromonosporales</taxon>
        <taxon>Micromonosporaceae</taxon>
        <taxon>Virgisporangium</taxon>
    </lineage>
</organism>
<accession>A0A8J4E189</accession>
<gene>
    <name evidence="5" type="ORF">Vau01_060860</name>
</gene>
<evidence type="ECO:0000256" key="1">
    <source>
        <dbReference type="ARBA" id="ARBA00022448"/>
    </source>
</evidence>
<dbReference type="InterPro" id="IPR003593">
    <property type="entry name" value="AAA+_ATPase"/>
</dbReference>
<dbReference type="InterPro" id="IPR003439">
    <property type="entry name" value="ABC_transporter-like_ATP-bd"/>
</dbReference>